<dbReference type="InterPro" id="IPR001036">
    <property type="entry name" value="Acrflvin-R"/>
</dbReference>
<accession>A0ABT7ACM7</accession>
<evidence type="ECO:0000256" key="5">
    <source>
        <dbReference type="ARBA" id="ARBA00022927"/>
    </source>
</evidence>
<feature type="transmembrane region" description="Helical" evidence="9">
    <location>
        <begin position="471"/>
        <end position="493"/>
    </location>
</feature>
<protein>
    <recommendedName>
        <fullName evidence="9">Protein translocase subunit SecD</fullName>
    </recommendedName>
</protein>
<feature type="domain" description="Protein translocase subunit SecDF P1" evidence="11">
    <location>
        <begin position="173"/>
        <end position="231"/>
    </location>
</feature>
<proteinExistence type="inferred from homology"/>
<dbReference type="PANTHER" id="PTHR30081:SF1">
    <property type="entry name" value="PROTEIN TRANSLOCASE SUBUNIT SECD"/>
    <property type="match status" value="1"/>
</dbReference>
<evidence type="ECO:0000256" key="7">
    <source>
        <dbReference type="ARBA" id="ARBA00023010"/>
    </source>
</evidence>
<keyword evidence="14" id="KW-1185">Reference proteome</keyword>
<keyword evidence="4 9" id="KW-0812">Transmembrane</keyword>
<comment type="function">
    <text evidence="9">Part of the Sec protein translocase complex. Interacts with the SecYEG preprotein conducting channel. SecDF uses the proton motive force (PMF) to complete protein translocation after the ATP-dependent function of SecA.</text>
</comment>
<dbReference type="InterPro" id="IPR022813">
    <property type="entry name" value="SecD/SecF_arch_bac"/>
</dbReference>
<comment type="similarity">
    <text evidence="9">Belongs to the SecD/SecF family. SecD subfamily.</text>
</comment>
<evidence type="ECO:0000259" key="12">
    <source>
        <dbReference type="Pfam" id="PF22599"/>
    </source>
</evidence>
<feature type="transmembrane region" description="Helical" evidence="9">
    <location>
        <begin position="404"/>
        <end position="423"/>
    </location>
</feature>
<dbReference type="Pfam" id="PF07549">
    <property type="entry name" value="Sec_GG"/>
    <property type="match status" value="1"/>
</dbReference>
<keyword evidence="3 9" id="KW-1003">Cell membrane</keyword>
<dbReference type="RefSeq" id="WP_283739100.1">
    <property type="nucleotide sequence ID" value="NZ_JASJEV010000001.1"/>
</dbReference>
<dbReference type="Pfam" id="PF02355">
    <property type="entry name" value="SecD_SecF_C"/>
    <property type="match status" value="1"/>
</dbReference>
<feature type="domain" description="SecDF P1 head subdomain" evidence="12">
    <location>
        <begin position="241"/>
        <end position="354"/>
    </location>
</feature>
<evidence type="ECO:0000256" key="9">
    <source>
        <dbReference type="HAMAP-Rule" id="MF_01463"/>
    </source>
</evidence>
<dbReference type="InterPro" id="IPR022646">
    <property type="entry name" value="SecD/SecF_CS"/>
</dbReference>
<comment type="caution">
    <text evidence="13">The sequence shown here is derived from an EMBL/GenBank/DDBJ whole genome shotgun (WGS) entry which is preliminary data.</text>
</comment>
<dbReference type="InterPro" id="IPR054384">
    <property type="entry name" value="SecDF_P1_head"/>
</dbReference>
<evidence type="ECO:0000313" key="14">
    <source>
        <dbReference type="Proteomes" id="UP001321492"/>
    </source>
</evidence>
<keyword evidence="6 9" id="KW-1133">Transmembrane helix</keyword>
<dbReference type="Gene3D" id="3.30.1360.200">
    <property type="match status" value="1"/>
</dbReference>
<dbReference type="InterPro" id="IPR048634">
    <property type="entry name" value="SecD_SecF_C"/>
</dbReference>
<dbReference type="Pfam" id="PF21760">
    <property type="entry name" value="SecD_1st"/>
    <property type="match status" value="1"/>
</dbReference>
<name>A0ABT7ACM7_9HYPH</name>
<evidence type="ECO:0000313" key="13">
    <source>
        <dbReference type="EMBL" id="MDJ1157124.1"/>
    </source>
</evidence>
<comment type="subcellular location">
    <subcellularLocation>
        <location evidence="1 9">Cell membrane</location>
        <topology evidence="1 9">Multi-pass membrane protein</topology>
    </subcellularLocation>
</comment>
<feature type="domain" description="Protein export membrane protein SecD/SecF C-terminal" evidence="10">
    <location>
        <begin position="356"/>
        <end position="523"/>
    </location>
</feature>
<dbReference type="NCBIfam" id="TIGR01129">
    <property type="entry name" value="secD"/>
    <property type="match status" value="1"/>
</dbReference>
<sequence length="537" mass="57893">MLRFSTAKVVSILLLTLLGFLFAAPNLLSPDARKAIEASIPAWLPSWIVPHKGVVLGLDLQGGSHVVLEVDVNDLTRTQVNILRDDVRRILRETRVAPQGGIGVMPRGVQLRVPNQADRDKLMPKLRELAQPITNAVIGQTGLATIDVTEGADGLVQLTLTEPGLVDRVRRAVAQAIEVLRRRVDAMGTTEPSIQRQGADRILVQVPGLQDPQRLKEILGKTAKLQFRFVAEPGTSSADVEMMPSRDAGGQQIPVERRVIVEGEDLVDAQPAFSQQTNEPIVNFRFNVRGAQRFGQATSEGVGRRLAIVLDNEVVSAPVVQTAITGGSGQISGRFTVQQANDLAVLLRAGALPAKLTVVEERTVGPGLGADSIQAGKLATYVATIFVVLFMFATYGLFGLFANIALIVHVVFIFALMSILGATLTLPGIAGIVLTIGTAVDSNVLIYERIREEAHAGRSIVSAIEAGFERAFATIFDSNSTMFIAALILFFLGSGPVRGFAVVFILGILTTVITAVTMTRMMIGLWYRWARPKSIPF</sequence>
<organism evidence="13 14">
    <name type="scientific">Chelatococcus albus</name>
    <dbReference type="NCBI Taxonomy" id="3047466"/>
    <lineage>
        <taxon>Bacteria</taxon>
        <taxon>Pseudomonadati</taxon>
        <taxon>Pseudomonadota</taxon>
        <taxon>Alphaproteobacteria</taxon>
        <taxon>Hyphomicrobiales</taxon>
        <taxon>Chelatococcaceae</taxon>
        <taxon>Chelatococcus</taxon>
    </lineage>
</organism>
<feature type="transmembrane region" description="Helical" evidence="9">
    <location>
        <begin position="378"/>
        <end position="397"/>
    </location>
</feature>
<feature type="transmembrane region" description="Helical" evidence="9">
    <location>
        <begin position="499"/>
        <end position="523"/>
    </location>
</feature>
<keyword evidence="5 9" id="KW-0653">Protein transport</keyword>
<evidence type="ECO:0000256" key="6">
    <source>
        <dbReference type="ARBA" id="ARBA00022989"/>
    </source>
</evidence>
<comment type="caution">
    <text evidence="9">Lacks conserved residue(s) required for the propagation of feature annotation.</text>
</comment>
<dbReference type="EMBL" id="JASJEV010000001">
    <property type="protein sequence ID" value="MDJ1157124.1"/>
    <property type="molecule type" value="Genomic_DNA"/>
</dbReference>
<evidence type="ECO:0000259" key="11">
    <source>
        <dbReference type="Pfam" id="PF21760"/>
    </source>
</evidence>
<dbReference type="Gene3D" id="3.30.70.3400">
    <property type="match status" value="2"/>
</dbReference>
<evidence type="ECO:0000256" key="4">
    <source>
        <dbReference type="ARBA" id="ARBA00022692"/>
    </source>
</evidence>
<dbReference type="PANTHER" id="PTHR30081">
    <property type="entry name" value="PROTEIN-EXPORT MEMBRANE PROTEIN SEC"/>
    <property type="match status" value="1"/>
</dbReference>
<keyword evidence="2 9" id="KW-0813">Transport</keyword>
<dbReference type="InterPro" id="IPR055344">
    <property type="entry name" value="SecD_SecF_C_bact"/>
</dbReference>
<dbReference type="NCBIfam" id="TIGR00916">
    <property type="entry name" value="2A0604s01"/>
    <property type="match status" value="1"/>
</dbReference>
<evidence type="ECO:0000256" key="1">
    <source>
        <dbReference type="ARBA" id="ARBA00004651"/>
    </source>
</evidence>
<dbReference type="Pfam" id="PF22599">
    <property type="entry name" value="SecDF_P1_head"/>
    <property type="match status" value="1"/>
</dbReference>
<evidence type="ECO:0000259" key="10">
    <source>
        <dbReference type="Pfam" id="PF02355"/>
    </source>
</evidence>
<evidence type="ECO:0000256" key="2">
    <source>
        <dbReference type="ARBA" id="ARBA00022448"/>
    </source>
</evidence>
<dbReference type="SUPFAM" id="SSF82866">
    <property type="entry name" value="Multidrug efflux transporter AcrB transmembrane domain"/>
    <property type="match status" value="1"/>
</dbReference>
<dbReference type="HAMAP" id="MF_01463_B">
    <property type="entry name" value="SecD_B"/>
    <property type="match status" value="1"/>
</dbReference>
<evidence type="ECO:0000256" key="3">
    <source>
        <dbReference type="ARBA" id="ARBA00022475"/>
    </source>
</evidence>
<dbReference type="InterPro" id="IPR005791">
    <property type="entry name" value="SecD"/>
</dbReference>
<evidence type="ECO:0000256" key="8">
    <source>
        <dbReference type="ARBA" id="ARBA00023136"/>
    </source>
</evidence>
<dbReference type="Gene3D" id="1.20.1640.10">
    <property type="entry name" value="Multidrug efflux transporter AcrB transmembrane domain"/>
    <property type="match status" value="1"/>
</dbReference>
<dbReference type="Proteomes" id="UP001321492">
    <property type="component" value="Unassembled WGS sequence"/>
</dbReference>
<keyword evidence="8 9" id="KW-0472">Membrane</keyword>
<comment type="subunit">
    <text evidence="9">Forms a complex with SecF. Part of the essential Sec protein translocation apparatus which comprises SecA, SecYEG and auxiliary proteins SecDF-YajC and YidC.</text>
</comment>
<gene>
    <name evidence="9 13" type="primary">secD</name>
    <name evidence="13" type="ORF">QNA08_02585</name>
</gene>
<dbReference type="InterPro" id="IPR048631">
    <property type="entry name" value="SecD_1st"/>
</dbReference>
<keyword evidence="7 9" id="KW-0811">Translocation</keyword>
<reference evidence="13 14" key="1">
    <citation type="submission" date="2023-05" db="EMBL/GenBank/DDBJ databases">
        <title>Chelatococcus sp. nov., a moderately thermophilic bacterium isolated from hot spring microbial mat.</title>
        <authorList>
            <person name="Hu C.-J."/>
            <person name="Li W.-J."/>
        </authorList>
    </citation>
    <scope>NUCLEOTIDE SEQUENCE [LARGE SCALE GENOMIC DNA]</scope>
    <source>
        <strain evidence="13 14">SYSU G07232</strain>
    </source>
</reference>
<dbReference type="PRINTS" id="PR00702">
    <property type="entry name" value="ACRIFLAVINRP"/>
</dbReference>